<feature type="transmembrane region" description="Helical" evidence="2">
    <location>
        <begin position="258"/>
        <end position="276"/>
    </location>
</feature>
<sequence length="442" mass="49432">MFGCEFPFREMGKPINGGLPVTVDTHEDGCGCGARSVTVAGVLRRGHFVFWPHEGYGNRVGVDRVVFVALAVPVEDCVVATARPLADRAATTDWCCAVGGVVTRPLWRIAGRLFGTVFGFAFKWLSLLKVCARRYRRFVNGPSVQGRPSAERRWKTFEAIWATPMVVLEARGEHEDGLGRLLYKWLEAYHALWCVFLPDVLELSCKSTVKYWRGSRAECRRTVDRACCVWRGLWAFLSLSVYAVFYTVVYVYDFVEAVCQGTVGVGVLLLTINYVLSDAGLNPDATGMQWSCVVATIGVASYLLKSYEAVSGGRSPVKMAEDSYADWLREVEELQQAERLSEAFWRADWSVGRPKPVRTLSRLRAQQRALRAKMKADKEEETARRGRRVPVGEDVPSGNGGHRLGYGLDRSPVARQSTCELLLEEQLVEDELTEQSSDFSED</sequence>
<dbReference type="Proteomes" id="UP000435112">
    <property type="component" value="Unassembled WGS sequence"/>
</dbReference>
<evidence type="ECO:0000256" key="2">
    <source>
        <dbReference type="SAM" id="Phobius"/>
    </source>
</evidence>
<protein>
    <submittedName>
        <fullName evidence="3">Uncharacterized protein</fullName>
    </submittedName>
</protein>
<feature type="transmembrane region" description="Helical" evidence="2">
    <location>
        <begin position="229"/>
        <end position="251"/>
    </location>
</feature>
<dbReference type="EMBL" id="QXFU01002351">
    <property type="protein sequence ID" value="KAE8986890.1"/>
    <property type="molecule type" value="Genomic_DNA"/>
</dbReference>
<proteinExistence type="predicted"/>
<gene>
    <name evidence="3" type="ORF">PR002_g22211</name>
</gene>
<feature type="compositionally biased region" description="Basic and acidic residues" evidence="1">
    <location>
        <begin position="374"/>
        <end position="384"/>
    </location>
</feature>
<comment type="caution">
    <text evidence="3">The sequence shown here is derived from an EMBL/GenBank/DDBJ whole genome shotgun (WGS) entry which is preliminary data.</text>
</comment>
<evidence type="ECO:0000313" key="4">
    <source>
        <dbReference type="Proteomes" id="UP000435112"/>
    </source>
</evidence>
<organism evidence="3 4">
    <name type="scientific">Phytophthora rubi</name>
    <dbReference type="NCBI Taxonomy" id="129364"/>
    <lineage>
        <taxon>Eukaryota</taxon>
        <taxon>Sar</taxon>
        <taxon>Stramenopiles</taxon>
        <taxon>Oomycota</taxon>
        <taxon>Peronosporomycetes</taxon>
        <taxon>Peronosporales</taxon>
        <taxon>Peronosporaceae</taxon>
        <taxon>Phytophthora</taxon>
    </lineage>
</organism>
<reference evidence="3 4" key="1">
    <citation type="submission" date="2018-09" db="EMBL/GenBank/DDBJ databases">
        <title>Genomic investigation of the strawberry pathogen Phytophthora fragariae indicates pathogenicity is determined by transcriptional variation in three key races.</title>
        <authorList>
            <person name="Adams T.M."/>
            <person name="Armitage A.D."/>
            <person name="Sobczyk M.K."/>
            <person name="Bates H.J."/>
            <person name="Dunwell J.M."/>
            <person name="Nellist C.F."/>
            <person name="Harrison R.J."/>
        </authorList>
    </citation>
    <scope>NUCLEOTIDE SEQUENCE [LARGE SCALE GENOMIC DNA]</scope>
    <source>
        <strain evidence="3 4">SCRP324</strain>
    </source>
</reference>
<keyword evidence="2" id="KW-0472">Membrane</keyword>
<feature type="region of interest" description="Disordered" evidence="1">
    <location>
        <begin position="372"/>
        <end position="409"/>
    </location>
</feature>
<keyword evidence="2" id="KW-1133">Transmembrane helix</keyword>
<evidence type="ECO:0000256" key="1">
    <source>
        <dbReference type="SAM" id="MobiDB-lite"/>
    </source>
</evidence>
<dbReference type="AlphaFoldDB" id="A0A6A3IXJ3"/>
<keyword evidence="2" id="KW-0812">Transmembrane</keyword>
<name>A0A6A3IXJ3_9STRA</name>
<accession>A0A6A3IXJ3</accession>
<evidence type="ECO:0000313" key="3">
    <source>
        <dbReference type="EMBL" id="KAE8986890.1"/>
    </source>
</evidence>
<dbReference type="OrthoDB" id="124627at2759"/>